<name>A0A0M8MN51_9MICO</name>
<keyword evidence="2" id="KW-1185">Reference proteome</keyword>
<dbReference type="EMBL" id="LAVO01000007">
    <property type="protein sequence ID" value="KOS10874.1"/>
    <property type="molecule type" value="Genomic_DNA"/>
</dbReference>
<organism evidence="1 2">
    <name type="scientific">Microbacterium aurantiacum</name>
    <dbReference type="NCBI Taxonomy" id="162393"/>
    <lineage>
        <taxon>Bacteria</taxon>
        <taxon>Bacillati</taxon>
        <taxon>Actinomycetota</taxon>
        <taxon>Actinomycetes</taxon>
        <taxon>Micrococcales</taxon>
        <taxon>Microbacteriaceae</taxon>
        <taxon>Microbacterium</taxon>
    </lineage>
</organism>
<evidence type="ECO:0000313" key="2">
    <source>
        <dbReference type="Proteomes" id="UP000037737"/>
    </source>
</evidence>
<evidence type="ECO:0000313" key="1">
    <source>
        <dbReference type="EMBL" id="KOS10874.1"/>
    </source>
</evidence>
<protein>
    <submittedName>
        <fullName evidence="1">Uncharacterized protein</fullName>
    </submittedName>
</protein>
<proteinExistence type="predicted"/>
<dbReference type="Proteomes" id="UP000037737">
    <property type="component" value="Unassembled WGS sequence"/>
</dbReference>
<dbReference type="OrthoDB" id="7351510at2"/>
<dbReference type="AlphaFoldDB" id="A0A0M8MN51"/>
<accession>A0A0M8MN51</accession>
<dbReference type="PATRIC" id="fig|84292.3.peg.1786"/>
<sequence>MRIVVSGTHASGKSTLIADVAAALPDYAVMPDPFELLDERFDQPGPAMFLQQLRVAADRLEDDPPADLIAERGPLDFLAYLAAVDELGRGTASDEAIERARQMTASALRTVDLLVILPLAEGDGIRAGDDEDLELREATDAALLDLVDEVELVPRTTRVVEITGDRAARAAALLAAMAD</sequence>
<dbReference type="InterPro" id="IPR027417">
    <property type="entry name" value="P-loop_NTPase"/>
</dbReference>
<dbReference type="Gene3D" id="3.40.50.300">
    <property type="entry name" value="P-loop containing nucleotide triphosphate hydrolases"/>
    <property type="match status" value="1"/>
</dbReference>
<gene>
    <name evidence="1" type="ORF">XI38_08765</name>
</gene>
<comment type="caution">
    <text evidence="1">The sequence shown here is derived from an EMBL/GenBank/DDBJ whole genome shotgun (WGS) entry which is preliminary data.</text>
</comment>
<reference evidence="1" key="1">
    <citation type="submission" date="2015-04" db="EMBL/GenBank/DDBJ databases">
        <title>Complete genome sequence of Microbacterium chocolatum SIT 101, a bacterium enantioselectively hydrolyzing mesomeric diesters.</title>
        <authorList>
            <person name="Li X."/>
            <person name="Xu Y."/>
        </authorList>
    </citation>
    <scope>NUCLEOTIDE SEQUENCE [LARGE SCALE GENOMIC DNA]</scope>
    <source>
        <strain evidence="1">SIT 101</strain>
    </source>
</reference>
<dbReference type="SUPFAM" id="SSF52540">
    <property type="entry name" value="P-loop containing nucleoside triphosphate hydrolases"/>
    <property type="match status" value="1"/>
</dbReference>
<dbReference type="KEGG" id="mcw:A8L33_13390"/>